<keyword evidence="6" id="KW-1185">Reference proteome</keyword>
<comment type="caution">
    <text evidence="5">The sequence shown here is derived from an EMBL/GenBank/DDBJ whole genome shotgun (WGS) entry which is preliminary data.</text>
</comment>
<dbReference type="InterPro" id="IPR029061">
    <property type="entry name" value="THDP-binding"/>
</dbReference>
<comment type="cofactor">
    <cofactor evidence="1">
        <name>thiamine diphosphate</name>
        <dbReference type="ChEBI" id="CHEBI:58937"/>
    </cofactor>
</comment>
<dbReference type="CDD" id="cd02012">
    <property type="entry name" value="TPP_TK"/>
    <property type="match status" value="1"/>
</dbReference>
<dbReference type="PANTHER" id="PTHR47514">
    <property type="entry name" value="TRANSKETOLASE N-TERMINAL SECTION-RELATED"/>
    <property type="match status" value="1"/>
</dbReference>
<reference evidence="5 6" key="1">
    <citation type="submission" date="2014-10" db="EMBL/GenBank/DDBJ databases">
        <title>Draft genome sequence of Actinoplanes utahensis NRRL 12052.</title>
        <authorList>
            <person name="Velasco-Bucheli B."/>
            <person name="del Cerro C."/>
            <person name="Hormigo D."/>
            <person name="Garcia J.L."/>
            <person name="Acebal C."/>
            <person name="Arroyo M."/>
            <person name="de la Mata I."/>
        </authorList>
    </citation>
    <scope>NUCLEOTIDE SEQUENCE [LARGE SCALE GENOMIC DNA]</scope>
    <source>
        <strain evidence="5 6">NRRL 12052</strain>
    </source>
</reference>
<dbReference type="PANTHER" id="PTHR47514:SF1">
    <property type="entry name" value="TRANSKETOLASE N-TERMINAL SECTION-RELATED"/>
    <property type="match status" value="1"/>
</dbReference>
<proteinExistence type="inferred from homology"/>
<sequence length="272" mass="29366">MTTGTGSPEVARAVRAHVLRMTSIGRSSHVGSALSCADLLAVLYTDVLRVDPAHPDWPDRDRFIMSKGHAGAALYAVLAERGFFDPAVLHRHYQNGSYLSGHVSHVGIPGVEFSTGSLGHGLPVGAGLAWRARQTGRPWRTYVLLGDGECDEGSVWEAAMFAGHHELGTLVAVVDYNGLQSLGTTEETLRLEPFAAKWASFGWEVTEVDGHDHAALAHAMRVPRDPAPARPRCVLAHTVKGKGVSFMENQVLWHYRPPSPEELELALAEVGG</sequence>
<keyword evidence="3" id="KW-0786">Thiamine pyrophosphate</keyword>
<evidence type="ECO:0000256" key="3">
    <source>
        <dbReference type="ARBA" id="ARBA00023052"/>
    </source>
</evidence>
<dbReference type="RefSeq" id="WP_043529064.1">
    <property type="nucleotide sequence ID" value="NZ_BAABKU010000010.1"/>
</dbReference>
<dbReference type="OrthoDB" id="8732661at2"/>
<dbReference type="STRING" id="1869.MB27_27575"/>
<dbReference type="GO" id="GO:0000287">
    <property type="term" value="F:magnesium ion binding"/>
    <property type="evidence" value="ECO:0007669"/>
    <property type="project" value="UniProtKB-ARBA"/>
</dbReference>
<dbReference type="EMBL" id="JRTT01000039">
    <property type="protein sequence ID" value="KHD74654.1"/>
    <property type="molecule type" value="Genomic_DNA"/>
</dbReference>
<evidence type="ECO:0000313" key="6">
    <source>
        <dbReference type="Proteomes" id="UP000054537"/>
    </source>
</evidence>
<organism evidence="5 6">
    <name type="scientific">Actinoplanes utahensis</name>
    <dbReference type="NCBI Taxonomy" id="1869"/>
    <lineage>
        <taxon>Bacteria</taxon>
        <taxon>Bacillati</taxon>
        <taxon>Actinomycetota</taxon>
        <taxon>Actinomycetes</taxon>
        <taxon>Micromonosporales</taxon>
        <taxon>Micromonosporaceae</taxon>
        <taxon>Actinoplanes</taxon>
    </lineage>
</organism>
<feature type="domain" description="Transketolase N-terminal" evidence="4">
    <location>
        <begin position="10"/>
        <end position="257"/>
    </location>
</feature>
<evidence type="ECO:0000256" key="1">
    <source>
        <dbReference type="ARBA" id="ARBA00001964"/>
    </source>
</evidence>
<comment type="similarity">
    <text evidence="2">Belongs to the transketolase family.</text>
</comment>
<dbReference type="Pfam" id="PF00456">
    <property type="entry name" value="Transketolase_N"/>
    <property type="match status" value="1"/>
</dbReference>
<dbReference type="AlphaFoldDB" id="A0A0A6UK10"/>
<evidence type="ECO:0000256" key="2">
    <source>
        <dbReference type="ARBA" id="ARBA00007131"/>
    </source>
</evidence>
<protein>
    <submittedName>
        <fullName evidence="5">Transketolase</fullName>
    </submittedName>
</protein>
<dbReference type="Gene3D" id="3.40.50.970">
    <property type="match status" value="1"/>
</dbReference>
<accession>A0A0A6UK10</accession>
<evidence type="ECO:0000259" key="4">
    <source>
        <dbReference type="Pfam" id="PF00456"/>
    </source>
</evidence>
<gene>
    <name evidence="5" type="ORF">MB27_27575</name>
</gene>
<dbReference type="eggNOG" id="COG3959">
    <property type="taxonomic scope" value="Bacteria"/>
</dbReference>
<dbReference type="SUPFAM" id="SSF52518">
    <property type="entry name" value="Thiamin diphosphate-binding fold (THDP-binding)"/>
    <property type="match status" value="1"/>
</dbReference>
<dbReference type="Proteomes" id="UP000054537">
    <property type="component" value="Unassembled WGS sequence"/>
</dbReference>
<dbReference type="InterPro" id="IPR005474">
    <property type="entry name" value="Transketolase_N"/>
</dbReference>
<evidence type="ECO:0000313" key="5">
    <source>
        <dbReference type="EMBL" id="KHD74654.1"/>
    </source>
</evidence>
<name>A0A0A6UK10_ACTUT</name>